<accession>A0AAD4GPD6</accession>
<dbReference type="GO" id="GO:0005789">
    <property type="term" value="C:endoplasmic reticulum membrane"/>
    <property type="evidence" value="ECO:0007669"/>
    <property type="project" value="UniProtKB-SubCell"/>
</dbReference>
<evidence type="ECO:0000313" key="9">
    <source>
        <dbReference type="Proteomes" id="UP001194746"/>
    </source>
</evidence>
<keyword evidence="3 6" id="KW-0256">Endoplasmic reticulum</keyword>
<comment type="similarity">
    <text evidence="1 6">Belongs to the RAMP4 family.</text>
</comment>
<dbReference type="Pfam" id="PF06624">
    <property type="entry name" value="RAMP4"/>
    <property type="match status" value="1"/>
</dbReference>
<evidence type="ECO:0000256" key="4">
    <source>
        <dbReference type="ARBA" id="ARBA00022989"/>
    </source>
</evidence>
<evidence type="ECO:0000256" key="6">
    <source>
        <dbReference type="RuleBase" id="RU364120"/>
    </source>
</evidence>
<reference evidence="8" key="1">
    <citation type="journal article" date="2019" name="Beilstein J. Org. Chem.">
        <title>Nanangenines: drimane sesquiterpenoids as the dominant metabolite cohort of a novel Australian fungus, Aspergillus nanangensis.</title>
        <authorList>
            <person name="Lacey H.J."/>
            <person name="Gilchrist C.L.M."/>
            <person name="Crombie A."/>
            <person name="Kalaitzis J.A."/>
            <person name="Vuong D."/>
            <person name="Rutledge P.J."/>
            <person name="Turner P."/>
            <person name="Pitt J.I."/>
            <person name="Lacey E."/>
            <person name="Chooi Y.H."/>
            <person name="Piggott A.M."/>
        </authorList>
    </citation>
    <scope>NUCLEOTIDE SEQUENCE</scope>
    <source>
        <strain evidence="8">MST-FP2251</strain>
    </source>
</reference>
<proteinExistence type="inferred from homology"/>
<keyword evidence="5 6" id="KW-0472">Membrane</keyword>
<reference evidence="8" key="2">
    <citation type="submission" date="2020-02" db="EMBL/GenBank/DDBJ databases">
        <authorList>
            <person name="Gilchrist C.L.M."/>
            <person name="Chooi Y.-H."/>
        </authorList>
    </citation>
    <scope>NUCLEOTIDE SEQUENCE</scope>
    <source>
        <strain evidence="8">MST-FP2251</strain>
    </source>
</reference>
<evidence type="ECO:0000256" key="3">
    <source>
        <dbReference type="ARBA" id="ARBA00022824"/>
    </source>
</evidence>
<dbReference type="AlphaFoldDB" id="A0AAD4GPD6"/>
<dbReference type="EMBL" id="VCAU01000103">
    <property type="protein sequence ID" value="KAF9885119.1"/>
    <property type="molecule type" value="Genomic_DNA"/>
</dbReference>
<evidence type="ECO:0000313" key="8">
    <source>
        <dbReference type="EMBL" id="KAF9885119.1"/>
    </source>
</evidence>
<comment type="function">
    <text evidence="6">Interacts with target proteins during translocation into the lumen of the endoplasmic reticulum. Protects unfolded target proteins against degradation and facilitate correct glycosylation.</text>
</comment>
<dbReference type="Proteomes" id="UP001194746">
    <property type="component" value="Unassembled WGS sequence"/>
</dbReference>
<protein>
    <recommendedName>
        <fullName evidence="6">Stress-associated endoplasmic reticulum protein</fullName>
    </recommendedName>
</protein>
<comment type="caution">
    <text evidence="8">The sequence shown here is derived from an EMBL/GenBank/DDBJ whole genome shotgun (WGS) entry which is preliminary data.</text>
</comment>
<gene>
    <name evidence="8" type="ORF">FE257_000696</name>
</gene>
<evidence type="ECO:0000256" key="5">
    <source>
        <dbReference type="ARBA" id="ARBA00023136"/>
    </source>
</evidence>
<feature type="region of interest" description="Disordered" evidence="7">
    <location>
        <begin position="1"/>
        <end position="37"/>
    </location>
</feature>
<feature type="compositionally biased region" description="Basic and acidic residues" evidence="7">
    <location>
        <begin position="9"/>
        <end position="21"/>
    </location>
</feature>
<keyword evidence="2 6" id="KW-0812">Transmembrane</keyword>
<name>A0AAD4GPD6_ASPNN</name>
<evidence type="ECO:0000256" key="7">
    <source>
        <dbReference type="SAM" id="MobiDB-lite"/>
    </source>
</evidence>
<dbReference type="InterPro" id="IPR010580">
    <property type="entry name" value="ER_stress-assoc"/>
</dbReference>
<organism evidence="8 9">
    <name type="scientific">Aspergillus nanangensis</name>
    <dbReference type="NCBI Taxonomy" id="2582783"/>
    <lineage>
        <taxon>Eukaryota</taxon>
        <taxon>Fungi</taxon>
        <taxon>Dikarya</taxon>
        <taxon>Ascomycota</taxon>
        <taxon>Pezizomycotina</taxon>
        <taxon>Eurotiomycetes</taxon>
        <taxon>Eurotiomycetidae</taxon>
        <taxon>Eurotiales</taxon>
        <taxon>Aspergillaceae</taxon>
        <taxon>Aspergillus</taxon>
        <taxon>Aspergillus subgen. Circumdati</taxon>
    </lineage>
</organism>
<evidence type="ECO:0000256" key="1">
    <source>
        <dbReference type="ARBA" id="ARBA00005500"/>
    </source>
</evidence>
<keyword evidence="4 6" id="KW-1133">Transmembrane helix</keyword>
<sequence>MTQTPQQRKSNERFAKSEAAKRGKGKTVVKQKQSSKSPLSIGWVVILAFVVCGGLAFELLRIIPEIWSTAVSMVKRLTV</sequence>
<evidence type="ECO:0000256" key="2">
    <source>
        <dbReference type="ARBA" id="ARBA00022692"/>
    </source>
</evidence>
<keyword evidence="9" id="KW-1185">Reference proteome</keyword>
<comment type="subcellular location">
    <subcellularLocation>
        <location evidence="6">Membrane</location>
        <topology evidence="6">Single-pass membrane protein</topology>
    </subcellularLocation>
    <subcellularLocation>
        <location evidence="6">Endoplasmic reticulum membrane</location>
        <topology evidence="6">Single-pass membrane protein</topology>
    </subcellularLocation>
</comment>
<feature type="transmembrane region" description="Helical" evidence="6">
    <location>
        <begin position="40"/>
        <end position="63"/>
    </location>
</feature>